<dbReference type="AlphaFoldDB" id="A0A8R7U5L5"/>
<keyword evidence="3" id="KW-1185">Reference proteome</keyword>
<reference evidence="2" key="2">
    <citation type="submission" date="2018-03" db="EMBL/GenBank/DDBJ databases">
        <title>The Triticum urartu genome reveals the dynamic nature of wheat genome evolution.</title>
        <authorList>
            <person name="Ling H."/>
            <person name="Ma B."/>
            <person name="Shi X."/>
            <person name="Liu H."/>
            <person name="Dong L."/>
            <person name="Sun H."/>
            <person name="Cao Y."/>
            <person name="Gao Q."/>
            <person name="Zheng S."/>
            <person name="Li Y."/>
            <person name="Yu Y."/>
            <person name="Du H."/>
            <person name="Qi M."/>
            <person name="Li Y."/>
            <person name="Yu H."/>
            <person name="Cui Y."/>
            <person name="Wang N."/>
            <person name="Chen C."/>
            <person name="Wu H."/>
            <person name="Zhao Y."/>
            <person name="Zhang J."/>
            <person name="Li Y."/>
            <person name="Zhou W."/>
            <person name="Zhang B."/>
            <person name="Hu W."/>
            <person name="Eijk M."/>
            <person name="Tang J."/>
            <person name="Witsenboer H."/>
            <person name="Zhao S."/>
            <person name="Li Z."/>
            <person name="Zhang A."/>
            <person name="Wang D."/>
            <person name="Liang C."/>
        </authorList>
    </citation>
    <scope>NUCLEOTIDE SEQUENCE [LARGE SCALE GENOMIC DNA]</scope>
    <source>
        <strain evidence="2">cv. G1812</strain>
    </source>
</reference>
<evidence type="ECO:0000313" key="3">
    <source>
        <dbReference type="Proteomes" id="UP000015106"/>
    </source>
</evidence>
<feature type="transmembrane region" description="Helical" evidence="1">
    <location>
        <begin position="20"/>
        <end position="40"/>
    </location>
</feature>
<sequence>MSLQQLEAIHFIKCILVRIWSWQHLAIFFSLNMVASLLFFQNHHLTFWASGIEI</sequence>
<keyword evidence="1" id="KW-0812">Transmembrane</keyword>
<proteinExistence type="predicted"/>
<reference evidence="2" key="3">
    <citation type="submission" date="2022-06" db="UniProtKB">
        <authorList>
            <consortium name="EnsemblPlants"/>
        </authorList>
    </citation>
    <scope>IDENTIFICATION</scope>
</reference>
<dbReference type="Gramene" id="TuG1812G0400001730.01.T01">
    <property type="protein sequence ID" value="TuG1812G0400001730.01.T01.cds256918"/>
    <property type="gene ID" value="TuG1812G0400001730.01"/>
</dbReference>
<evidence type="ECO:0000256" key="1">
    <source>
        <dbReference type="SAM" id="Phobius"/>
    </source>
</evidence>
<reference evidence="3" key="1">
    <citation type="journal article" date="2013" name="Nature">
        <title>Draft genome of the wheat A-genome progenitor Triticum urartu.</title>
        <authorList>
            <person name="Ling H.Q."/>
            <person name="Zhao S."/>
            <person name="Liu D."/>
            <person name="Wang J."/>
            <person name="Sun H."/>
            <person name="Zhang C."/>
            <person name="Fan H."/>
            <person name="Li D."/>
            <person name="Dong L."/>
            <person name="Tao Y."/>
            <person name="Gao C."/>
            <person name="Wu H."/>
            <person name="Li Y."/>
            <person name="Cui Y."/>
            <person name="Guo X."/>
            <person name="Zheng S."/>
            <person name="Wang B."/>
            <person name="Yu K."/>
            <person name="Liang Q."/>
            <person name="Yang W."/>
            <person name="Lou X."/>
            <person name="Chen J."/>
            <person name="Feng M."/>
            <person name="Jian J."/>
            <person name="Zhang X."/>
            <person name="Luo G."/>
            <person name="Jiang Y."/>
            <person name="Liu J."/>
            <person name="Wang Z."/>
            <person name="Sha Y."/>
            <person name="Zhang B."/>
            <person name="Wu H."/>
            <person name="Tang D."/>
            <person name="Shen Q."/>
            <person name="Xue P."/>
            <person name="Zou S."/>
            <person name="Wang X."/>
            <person name="Liu X."/>
            <person name="Wang F."/>
            <person name="Yang Y."/>
            <person name="An X."/>
            <person name="Dong Z."/>
            <person name="Zhang K."/>
            <person name="Zhang X."/>
            <person name="Luo M.C."/>
            <person name="Dvorak J."/>
            <person name="Tong Y."/>
            <person name="Wang J."/>
            <person name="Yang H."/>
            <person name="Li Z."/>
            <person name="Wang D."/>
            <person name="Zhang A."/>
            <person name="Wang J."/>
        </authorList>
    </citation>
    <scope>NUCLEOTIDE SEQUENCE</scope>
    <source>
        <strain evidence="3">cv. G1812</strain>
    </source>
</reference>
<dbReference type="EnsemblPlants" id="TuG1812G0400001730.01.T01">
    <property type="protein sequence ID" value="TuG1812G0400001730.01.T01.cds256918"/>
    <property type="gene ID" value="TuG1812G0400001730.01"/>
</dbReference>
<organism evidence="2 3">
    <name type="scientific">Triticum urartu</name>
    <name type="common">Red wild einkorn</name>
    <name type="synonym">Crithodium urartu</name>
    <dbReference type="NCBI Taxonomy" id="4572"/>
    <lineage>
        <taxon>Eukaryota</taxon>
        <taxon>Viridiplantae</taxon>
        <taxon>Streptophyta</taxon>
        <taxon>Embryophyta</taxon>
        <taxon>Tracheophyta</taxon>
        <taxon>Spermatophyta</taxon>
        <taxon>Magnoliopsida</taxon>
        <taxon>Liliopsida</taxon>
        <taxon>Poales</taxon>
        <taxon>Poaceae</taxon>
        <taxon>BOP clade</taxon>
        <taxon>Pooideae</taxon>
        <taxon>Triticodae</taxon>
        <taxon>Triticeae</taxon>
        <taxon>Triticinae</taxon>
        <taxon>Triticum</taxon>
    </lineage>
</organism>
<accession>A0A8R7U5L5</accession>
<protein>
    <submittedName>
        <fullName evidence="2">Uncharacterized protein</fullName>
    </submittedName>
</protein>
<dbReference type="Proteomes" id="UP000015106">
    <property type="component" value="Chromosome 4"/>
</dbReference>
<dbReference type="Gramene" id="TuG1812G0400001730.01.T02">
    <property type="protein sequence ID" value="TuG1812G0400001730.01.T02.cds256920"/>
    <property type="gene ID" value="TuG1812G0400001730.01"/>
</dbReference>
<evidence type="ECO:0000313" key="2">
    <source>
        <dbReference type="EnsemblPlants" id="TuG1812G0400001730.01.T02.cds256920"/>
    </source>
</evidence>
<keyword evidence="1" id="KW-1133">Transmembrane helix</keyword>
<keyword evidence="1" id="KW-0472">Membrane</keyword>
<dbReference type="EnsemblPlants" id="TuG1812G0400001730.01.T02">
    <property type="protein sequence ID" value="TuG1812G0400001730.01.T02.cds256920"/>
    <property type="gene ID" value="TuG1812G0400001730.01"/>
</dbReference>
<name>A0A8R7U5L5_TRIUA</name>